<proteinExistence type="inferred from homology"/>
<name>A0A6J4SNX6_9ACTN</name>
<organism evidence="7">
    <name type="scientific">uncultured Rubrobacteraceae bacterium</name>
    <dbReference type="NCBI Taxonomy" id="349277"/>
    <lineage>
        <taxon>Bacteria</taxon>
        <taxon>Bacillati</taxon>
        <taxon>Actinomycetota</taxon>
        <taxon>Rubrobacteria</taxon>
        <taxon>Rubrobacterales</taxon>
        <taxon>Rubrobacteraceae</taxon>
        <taxon>environmental samples</taxon>
    </lineage>
</organism>
<dbReference type="Pfam" id="PF01594">
    <property type="entry name" value="AI-2E_transport"/>
    <property type="match status" value="1"/>
</dbReference>
<evidence type="ECO:0000256" key="3">
    <source>
        <dbReference type="ARBA" id="ARBA00022692"/>
    </source>
</evidence>
<evidence type="ECO:0000256" key="4">
    <source>
        <dbReference type="ARBA" id="ARBA00022989"/>
    </source>
</evidence>
<feature type="transmembrane region" description="Helical" evidence="6">
    <location>
        <begin position="52"/>
        <end position="72"/>
    </location>
</feature>
<evidence type="ECO:0000256" key="5">
    <source>
        <dbReference type="ARBA" id="ARBA00023136"/>
    </source>
</evidence>
<accession>A0A6J4SNX6</accession>
<evidence type="ECO:0000256" key="6">
    <source>
        <dbReference type="SAM" id="Phobius"/>
    </source>
</evidence>
<gene>
    <name evidence="7" type="ORF">AVDCRST_MAG05-2265</name>
</gene>
<evidence type="ECO:0000256" key="2">
    <source>
        <dbReference type="ARBA" id="ARBA00009773"/>
    </source>
</evidence>
<dbReference type="GO" id="GO:0055085">
    <property type="term" value="P:transmembrane transport"/>
    <property type="evidence" value="ECO:0007669"/>
    <property type="project" value="TreeGrafter"/>
</dbReference>
<feature type="transmembrane region" description="Helical" evidence="6">
    <location>
        <begin position="79"/>
        <end position="104"/>
    </location>
</feature>
<feature type="non-terminal residue" evidence="7">
    <location>
        <position position="1"/>
    </location>
</feature>
<keyword evidence="5 6" id="KW-0472">Membrane</keyword>
<feature type="transmembrane region" description="Helical" evidence="6">
    <location>
        <begin position="110"/>
        <end position="129"/>
    </location>
</feature>
<protein>
    <submittedName>
        <fullName evidence="7">Uncharacterized UPF0118 membrane protein</fullName>
    </submittedName>
</protein>
<keyword evidence="4 6" id="KW-1133">Transmembrane helix</keyword>
<evidence type="ECO:0000313" key="7">
    <source>
        <dbReference type="EMBL" id="CAA9498158.1"/>
    </source>
</evidence>
<comment type="subcellular location">
    <subcellularLocation>
        <location evidence="1">Membrane</location>
        <topology evidence="1">Multi-pass membrane protein</topology>
    </subcellularLocation>
</comment>
<dbReference type="AlphaFoldDB" id="A0A6J4SNX6"/>
<keyword evidence="3 6" id="KW-0812">Transmembrane</keyword>
<sequence>FLSSLFLVLMIMLFLLSEGSALMGRLRSAVASDNPQVARLTVIGQSVVLQFGLRGIVNLVTAIGIAVALFFLGVDFPLLWGVLIFFLSYIPYIGLVLGAAPAVLLALAEFGLGRALVVVAVVVVVNILAENVLSPTLMGRGLNLSPTVVFLSFIFWAWLLGGPGAFLALPITLFVAVMFDTFPETRWIASLMGLPGSSKDCPAGAPAPEG</sequence>
<comment type="similarity">
    <text evidence="2">Belongs to the autoinducer-2 exporter (AI-2E) (TC 2.A.86) family.</text>
</comment>
<reference evidence="7" key="1">
    <citation type="submission" date="2020-02" db="EMBL/GenBank/DDBJ databases">
        <authorList>
            <person name="Meier V. D."/>
        </authorList>
    </citation>
    <scope>NUCLEOTIDE SEQUENCE</scope>
    <source>
        <strain evidence="7">AVDCRST_MAG05</strain>
    </source>
</reference>
<dbReference type="PANTHER" id="PTHR21716:SF64">
    <property type="entry name" value="AI-2 TRANSPORT PROTEIN TQSA"/>
    <property type="match status" value="1"/>
</dbReference>
<dbReference type="GO" id="GO:0016020">
    <property type="term" value="C:membrane"/>
    <property type="evidence" value="ECO:0007669"/>
    <property type="project" value="UniProtKB-SubCell"/>
</dbReference>
<evidence type="ECO:0000256" key="1">
    <source>
        <dbReference type="ARBA" id="ARBA00004141"/>
    </source>
</evidence>
<dbReference type="EMBL" id="CADCVM010000241">
    <property type="protein sequence ID" value="CAA9498158.1"/>
    <property type="molecule type" value="Genomic_DNA"/>
</dbReference>
<dbReference type="PANTHER" id="PTHR21716">
    <property type="entry name" value="TRANSMEMBRANE PROTEIN"/>
    <property type="match status" value="1"/>
</dbReference>
<feature type="transmembrane region" description="Helical" evidence="6">
    <location>
        <begin position="165"/>
        <end position="182"/>
    </location>
</feature>
<dbReference type="InterPro" id="IPR002549">
    <property type="entry name" value="AI-2E-like"/>
</dbReference>